<evidence type="ECO:0000256" key="1">
    <source>
        <dbReference type="SAM" id="MobiDB-lite"/>
    </source>
</evidence>
<evidence type="ECO:0000313" key="3">
    <source>
        <dbReference type="EMBL" id="PCH42754.1"/>
    </source>
</evidence>
<dbReference type="AlphaFoldDB" id="A0A2H3K163"/>
<dbReference type="EMBL" id="KB468135">
    <property type="protein sequence ID" value="PCH42754.1"/>
    <property type="molecule type" value="Genomic_DNA"/>
</dbReference>
<gene>
    <name evidence="3" type="ORF">WOLCODRAFT_164002</name>
</gene>
<organism evidence="3 4">
    <name type="scientific">Wolfiporia cocos (strain MD-104)</name>
    <name type="common">Brown rot fungus</name>
    <dbReference type="NCBI Taxonomy" id="742152"/>
    <lineage>
        <taxon>Eukaryota</taxon>
        <taxon>Fungi</taxon>
        <taxon>Dikarya</taxon>
        <taxon>Basidiomycota</taxon>
        <taxon>Agaricomycotina</taxon>
        <taxon>Agaricomycetes</taxon>
        <taxon>Polyporales</taxon>
        <taxon>Phaeolaceae</taxon>
        <taxon>Wolfiporia</taxon>
    </lineage>
</organism>
<feature type="compositionally biased region" description="Polar residues" evidence="1">
    <location>
        <begin position="203"/>
        <end position="217"/>
    </location>
</feature>
<accession>A0A2H3K163</accession>
<proteinExistence type="predicted"/>
<protein>
    <submittedName>
        <fullName evidence="3">Uncharacterized protein</fullName>
    </submittedName>
</protein>
<keyword evidence="2" id="KW-1133">Transmembrane helix</keyword>
<feature type="region of interest" description="Disordered" evidence="1">
    <location>
        <begin position="116"/>
        <end position="220"/>
    </location>
</feature>
<feature type="compositionally biased region" description="Pro residues" evidence="1">
    <location>
        <begin position="155"/>
        <end position="164"/>
    </location>
</feature>
<keyword evidence="2" id="KW-0812">Transmembrane</keyword>
<name>A0A2H3K163_WOLCO</name>
<dbReference type="OMA" id="WERIMVR"/>
<keyword evidence="2" id="KW-0472">Membrane</keyword>
<keyword evidence="4" id="KW-1185">Reference proteome</keyword>
<feature type="transmembrane region" description="Helical" evidence="2">
    <location>
        <begin position="28"/>
        <end position="46"/>
    </location>
</feature>
<dbReference type="Proteomes" id="UP000218811">
    <property type="component" value="Unassembled WGS sequence"/>
</dbReference>
<evidence type="ECO:0000313" key="4">
    <source>
        <dbReference type="Proteomes" id="UP000218811"/>
    </source>
</evidence>
<feature type="compositionally biased region" description="Pro residues" evidence="1">
    <location>
        <begin position="182"/>
        <end position="196"/>
    </location>
</feature>
<reference evidence="3 4" key="1">
    <citation type="journal article" date="2012" name="Science">
        <title>The Paleozoic origin of enzymatic lignin decomposition reconstructed from 31 fungal genomes.</title>
        <authorList>
            <person name="Floudas D."/>
            <person name="Binder M."/>
            <person name="Riley R."/>
            <person name="Barry K."/>
            <person name="Blanchette R.A."/>
            <person name="Henrissat B."/>
            <person name="Martinez A.T."/>
            <person name="Otillar R."/>
            <person name="Spatafora J.W."/>
            <person name="Yadav J.S."/>
            <person name="Aerts A."/>
            <person name="Benoit I."/>
            <person name="Boyd A."/>
            <person name="Carlson A."/>
            <person name="Copeland A."/>
            <person name="Coutinho P.M."/>
            <person name="de Vries R.P."/>
            <person name="Ferreira P."/>
            <person name="Findley K."/>
            <person name="Foster B."/>
            <person name="Gaskell J."/>
            <person name="Glotzer D."/>
            <person name="Gorecki P."/>
            <person name="Heitman J."/>
            <person name="Hesse C."/>
            <person name="Hori C."/>
            <person name="Igarashi K."/>
            <person name="Jurgens J.A."/>
            <person name="Kallen N."/>
            <person name="Kersten P."/>
            <person name="Kohler A."/>
            <person name="Kuees U."/>
            <person name="Kumar T.K.A."/>
            <person name="Kuo A."/>
            <person name="LaButti K."/>
            <person name="Larrondo L.F."/>
            <person name="Lindquist E."/>
            <person name="Ling A."/>
            <person name="Lombard V."/>
            <person name="Lucas S."/>
            <person name="Lundell T."/>
            <person name="Martin R."/>
            <person name="McLaughlin D.J."/>
            <person name="Morgenstern I."/>
            <person name="Morin E."/>
            <person name="Murat C."/>
            <person name="Nagy L.G."/>
            <person name="Nolan M."/>
            <person name="Ohm R.A."/>
            <person name="Patyshakuliyeva A."/>
            <person name="Rokas A."/>
            <person name="Ruiz-Duenas F.J."/>
            <person name="Sabat G."/>
            <person name="Salamov A."/>
            <person name="Samejima M."/>
            <person name="Schmutz J."/>
            <person name="Slot J.C."/>
            <person name="St John F."/>
            <person name="Stenlid J."/>
            <person name="Sun H."/>
            <person name="Sun S."/>
            <person name="Syed K."/>
            <person name="Tsang A."/>
            <person name="Wiebenga A."/>
            <person name="Young D."/>
            <person name="Pisabarro A."/>
            <person name="Eastwood D.C."/>
            <person name="Martin F."/>
            <person name="Cullen D."/>
            <person name="Grigoriev I.V."/>
            <person name="Hibbett D.S."/>
        </authorList>
    </citation>
    <scope>NUCLEOTIDE SEQUENCE [LARGE SCALE GENOMIC DNA]</scope>
    <source>
        <strain evidence="3 4">MD-104</strain>
    </source>
</reference>
<evidence type="ECO:0000256" key="2">
    <source>
        <dbReference type="SAM" id="Phobius"/>
    </source>
</evidence>
<sequence>MFMSSHVHVFCSELVDYFVRRISLKHDSTLILLLSVSAAIVIRSYYLRRRQRRLINASIADGTYVPPPSRAHRFGAKPVLHNVHVHPLPRTCAHHLGESSLTRRTWDPHITPVSATLLRVPTDKPPDACAPASSGDPRMHSPGPALRQRRLTRLLPPPPPPPPSLRSASHPPSSPHRFPHRSPSPSPCPSPSPLPSPFSSSPNVRQASAHPQDSAQQVTSDVDVTVLVVMPAPRHSRTHVRGEDEPLPHVEFGVARVPLRGVLDSPRAVSAAVGVGQKAG</sequence>
<dbReference type="OrthoDB" id="3269958at2759"/>